<evidence type="ECO:0000256" key="7">
    <source>
        <dbReference type="ARBA" id="ARBA00023136"/>
    </source>
</evidence>
<dbReference type="EMBL" id="WHNX01000010">
    <property type="protein sequence ID" value="MPW25747.1"/>
    <property type="molecule type" value="Genomic_DNA"/>
</dbReference>
<feature type="transmembrane region" description="Helical" evidence="8">
    <location>
        <begin position="6"/>
        <end position="24"/>
    </location>
</feature>
<evidence type="ECO:0000256" key="6">
    <source>
        <dbReference type="ARBA" id="ARBA00022989"/>
    </source>
</evidence>
<evidence type="ECO:0000313" key="10">
    <source>
        <dbReference type="Proteomes" id="UP000440004"/>
    </source>
</evidence>
<dbReference type="InterPro" id="IPR007208">
    <property type="entry name" value="MrpF/PhaF-like"/>
</dbReference>
<dbReference type="PANTHER" id="PTHR34702">
    <property type="entry name" value="NA(+)/H(+) ANTIPORTER SUBUNIT F1"/>
    <property type="match status" value="1"/>
</dbReference>
<keyword evidence="5 8" id="KW-0812">Transmembrane</keyword>
<proteinExistence type="inferred from homology"/>
<evidence type="ECO:0000256" key="4">
    <source>
        <dbReference type="ARBA" id="ARBA00022475"/>
    </source>
</evidence>
<dbReference type="PANTHER" id="PTHR34702:SF1">
    <property type="entry name" value="NA(+)_H(+) ANTIPORTER SUBUNIT F"/>
    <property type="match status" value="1"/>
</dbReference>
<dbReference type="Proteomes" id="UP000440004">
    <property type="component" value="Unassembled WGS sequence"/>
</dbReference>
<dbReference type="RefSeq" id="WP_152803513.1">
    <property type="nucleotide sequence ID" value="NZ_WHNX01000010.1"/>
</dbReference>
<feature type="transmembrane region" description="Helical" evidence="8">
    <location>
        <begin position="33"/>
        <end position="52"/>
    </location>
</feature>
<evidence type="ECO:0000256" key="2">
    <source>
        <dbReference type="ARBA" id="ARBA00009212"/>
    </source>
</evidence>
<evidence type="ECO:0000256" key="5">
    <source>
        <dbReference type="ARBA" id="ARBA00022692"/>
    </source>
</evidence>
<dbReference type="GO" id="GO:0005886">
    <property type="term" value="C:plasma membrane"/>
    <property type="evidence" value="ECO:0007669"/>
    <property type="project" value="UniProtKB-SubCell"/>
</dbReference>
<organism evidence="9 10">
    <name type="scientific">Alkalibaculum sporogenes</name>
    <dbReference type="NCBI Taxonomy" id="2655001"/>
    <lineage>
        <taxon>Bacteria</taxon>
        <taxon>Bacillati</taxon>
        <taxon>Bacillota</taxon>
        <taxon>Clostridia</taxon>
        <taxon>Eubacteriales</taxon>
        <taxon>Eubacteriaceae</taxon>
        <taxon>Alkalibaculum</taxon>
    </lineage>
</organism>
<protein>
    <submittedName>
        <fullName evidence="9">pH regulation protein F</fullName>
    </submittedName>
</protein>
<keyword evidence="7 8" id="KW-0472">Membrane</keyword>
<evidence type="ECO:0000256" key="1">
    <source>
        <dbReference type="ARBA" id="ARBA00004651"/>
    </source>
</evidence>
<keyword evidence="6 8" id="KW-1133">Transmembrane helix</keyword>
<feature type="transmembrane region" description="Helical" evidence="8">
    <location>
        <begin position="58"/>
        <end position="80"/>
    </location>
</feature>
<name>A0A6A7K973_9FIRM</name>
<accession>A0A6A7K973</accession>
<evidence type="ECO:0000256" key="8">
    <source>
        <dbReference type="SAM" id="Phobius"/>
    </source>
</evidence>
<keyword evidence="3" id="KW-0813">Transport</keyword>
<dbReference type="GO" id="GO:0015385">
    <property type="term" value="F:sodium:proton antiporter activity"/>
    <property type="evidence" value="ECO:0007669"/>
    <property type="project" value="TreeGrafter"/>
</dbReference>
<comment type="similarity">
    <text evidence="2">Belongs to the CPA3 antiporters (TC 2.A.63) subunit F family.</text>
</comment>
<keyword evidence="10" id="KW-1185">Reference proteome</keyword>
<gene>
    <name evidence="9" type="ORF">GC105_08085</name>
</gene>
<comment type="caution">
    <text evidence="9">The sequence shown here is derived from an EMBL/GenBank/DDBJ whole genome shotgun (WGS) entry which is preliminary data.</text>
</comment>
<dbReference type="Pfam" id="PF04066">
    <property type="entry name" value="MrpF_PhaF"/>
    <property type="match status" value="1"/>
</dbReference>
<evidence type="ECO:0000313" key="9">
    <source>
        <dbReference type="EMBL" id="MPW25747.1"/>
    </source>
</evidence>
<sequence>MSFYQIVLLVIAFFTAMVIIRVIMGPTIWDRLLGLNMVSAKIIMSIVILAIIQDSSFLLDIALVYAFLGFVGTVFIARFIERRGNL</sequence>
<reference evidence="9 10" key="1">
    <citation type="submission" date="2019-10" db="EMBL/GenBank/DDBJ databases">
        <title>Alkalibaculum tamaniensis sp.nov., a new alkaliphilic acetogen, isolated on methoxylated aromatics from a mud volcano.</title>
        <authorList>
            <person name="Khomyakova M.A."/>
            <person name="Merkel A.Y."/>
            <person name="Bonch-Osmolovskaya E.A."/>
            <person name="Slobodkin A.I."/>
        </authorList>
    </citation>
    <scope>NUCLEOTIDE SEQUENCE [LARGE SCALE GENOMIC DNA]</scope>
    <source>
        <strain evidence="9 10">M08DMB</strain>
    </source>
</reference>
<keyword evidence="4" id="KW-1003">Cell membrane</keyword>
<comment type="subcellular location">
    <subcellularLocation>
        <location evidence="1">Cell membrane</location>
        <topology evidence="1">Multi-pass membrane protein</topology>
    </subcellularLocation>
</comment>
<evidence type="ECO:0000256" key="3">
    <source>
        <dbReference type="ARBA" id="ARBA00022448"/>
    </source>
</evidence>
<dbReference type="AlphaFoldDB" id="A0A6A7K973"/>